<evidence type="ECO:0000256" key="2">
    <source>
        <dbReference type="SAM" id="Phobius"/>
    </source>
</evidence>
<keyword evidence="2" id="KW-1133">Transmembrane helix</keyword>
<keyword evidence="2" id="KW-0812">Transmembrane</keyword>
<sequence length="450" mass="49686">MSLRRGQQLLGHVRIQKIASDPGRPEEAHIRLASDQYQTLARLSVRPCESRYNLSEQLHVLCLPDDDGTDFAQDCVRGVYLRIPDLENPLIAQGCQQFPRTTADDTFCPSRMGIPLDRAVFIALFVETITYGICVTMSAVTTLLFMRVKAEGGIADKRLLSVLLLMLVLATAHVILSFVRIFNAFFRSHGLAPANYLANLSNPVFVGKNAVLVIQTILGDGVNIWRCFVVYNSKTRAIVAPLVVMLAGIVAGCFVLATLTQSNESTTIFSNPNSWIKAYDVFMMSTNVYCTAAIAFKIWTTGSHRTSLGNLFPVMVAIIETGALYTASLIAFLITYLAESNGQYVAIDIVTPLVPSIFCLIILQVKFHKAGPQVFEVSTPRQSKEQSRISFGGLRRALKLGKTSNSIGVSTFQMQPVAIQISTEAEEHYPGEDHPRKSKRDPDDVDFRDV</sequence>
<dbReference type="Proteomes" id="UP000298327">
    <property type="component" value="Unassembled WGS sequence"/>
</dbReference>
<dbReference type="EMBL" id="SEOQ01000682">
    <property type="protein sequence ID" value="TFY58432.1"/>
    <property type="molecule type" value="Genomic_DNA"/>
</dbReference>
<feature type="transmembrane region" description="Helical" evidence="2">
    <location>
        <begin position="158"/>
        <end position="179"/>
    </location>
</feature>
<gene>
    <name evidence="3" type="ORF">EVG20_g8150</name>
</gene>
<evidence type="ECO:0000256" key="1">
    <source>
        <dbReference type="SAM" id="MobiDB-lite"/>
    </source>
</evidence>
<keyword evidence="2" id="KW-0472">Membrane</keyword>
<feature type="transmembrane region" description="Helical" evidence="2">
    <location>
        <begin position="311"/>
        <end position="338"/>
    </location>
</feature>
<evidence type="ECO:0000313" key="3">
    <source>
        <dbReference type="EMBL" id="TFY58432.1"/>
    </source>
</evidence>
<feature type="transmembrane region" description="Helical" evidence="2">
    <location>
        <begin position="279"/>
        <end position="299"/>
    </location>
</feature>
<feature type="compositionally biased region" description="Basic and acidic residues" evidence="1">
    <location>
        <begin position="425"/>
        <end position="450"/>
    </location>
</feature>
<feature type="transmembrane region" description="Helical" evidence="2">
    <location>
        <begin position="238"/>
        <end position="259"/>
    </location>
</feature>
<proteinExistence type="predicted"/>
<dbReference type="AlphaFoldDB" id="A0A4Y9Y8D8"/>
<evidence type="ECO:0000313" key="4">
    <source>
        <dbReference type="Proteomes" id="UP000298327"/>
    </source>
</evidence>
<feature type="region of interest" description="Disordered" evidence="1">
    <location>
        <begin position="423"/>
        <end position="450"/>
    </location>
</feature>
<reference evidence="3 4" key="1">
    <citation type="submission" date="2019-02" db="EMBL/GenBank/DDBJ databases">
        <title>Genome sequencing of the rare red list fungi Dentipellis fragilis.</title>
        <authorList>
            <person name="Buettner E."/>
            <person name="Kellner H."/>
        </authorList>
    </citation>
    <scope>NUCLEOTIDE SEQUENCE [LARGE SCALE GENOMIC DNA]</scope>
    <source>
        <strain evidence="3 4">DSM 105465</strain>
    </source>
</reference>
<organism evidence="3 4">
    <name type="scientific">Dentipellis fragilis</name>
    <dbReference type="NCBI Taxonomy" id="205917"/>
    <lineage>
        <taxon>Eukaryota</taxon>
        <taxon>Fungi</taxon>
        <taxon>Dikarya</taxon>
        <taxon>Basidiomycota</taxon>
        <taxon>Agaricomycotina</taxon>
        <taxon>Agaricomycetes</taxon>
        <taxon>Russulales</taxon>
        <taxon>Hericiaceae</taxon>
        <taxon>Dentipellis</taxon>
    </lineage>
</organism>
<dbReference type="STRING" id="205917.A0A4Y9Y8D8"/>
<name>A0A4Y9Y8D8_9AGAM</name>
<feature type="transmembrane region" description="Helical" evidence="2">
    <location>
        <begin position="344"/>
        <end position="363"/>
    </location>
</feature>
<comment type="caution">
    <text evidence="3">The sequence shown here is derived from an EMBL/GenBank/DDBJ whole genome shotgun (WGS) entry which is preliminary data.</text>
</comment>
<dbReference type="OrthoDB" id="3346544at2759"/>
<feature type="transmembrane region" description="Helical" evidence="2">
    <location>
        <begin position="119"/>
        <end position="146"/>
    </location>
</feature>
<keyword evidence="4" id="KW-1185">Reference proteome</keyword>
<protein>
    <submittedName>
        <fullName evidence="3">Uncharacterized protein</fullName>
    </submittedName>
</protein>
<accession>A0A4Y9Y8D8</accession>